<dbReference type="OMA" id="CLDECIG"/>
<dbReference type="PANTHER" id="PTHR45973">
    <property type="entry name" value="PROTEIN PHOSPHATASE 1 REGULATORY SUBUNIT SDS22-RELATED"/>
    <property type="match status" value="1"/>
</dbReference>
<dbReference type="EMBL" id="AMQM01002921">
    <property type="status" value="NOT_ANNOTATED_CDS"/>
    <property type="molecule type" value="Genomic_DNA"/>
</dbReference>
<evidence type="ECO:0008006" key="6">
    <source>
        <dbReference type="Google" id="ProtNLM"/>
    </source>
</evidence>
<evidence type="ECO:0000256" key="2">
    <source>
        <dbReference type="ARBA" id="ARBA00022737"/>
    </source>
</evidence>
<dbReference type="Proteomes" id="UP000015101">
    <property type="component" value="Unassembled WGS sequence"/>
</dbReference>
<proteinExistence type="predicted"/>
<dbReference type="PROSITE" id="PS51450">
    <property type="entry name" value="LRR"/>
    <property type="match status" value="3"/>
</dbReference>
<dbReference type="STRING" id="6412.T1G1H6"/>
<dbReference type="GeneID" id="20214924"/>
<reference evidence="4" key="3">
    <citation type="submission" date="2015-06" db="UniProtKB">
        <authorList>
            <consortium name="EnsemblMetazoa"/>
        </authorList>
    </citation>
    <scope>IDENTIFICATION</scope>
</reference>
<dbReference type="SMART" id="SM00369">
    <property type="entry name" value="LRR_TYP"/>
    <property type="match status" value="3"/>
</dbReference>
<evidence type="ECO:0000313" key="3">
    <source>
        <dbReference type="EMBL" id="ESO09284.1"/>
    </source>
</evidence>
<evidence type="ECO:0000313" key="4">
    <source>
        <dbReference type="EnsemblMetazoa" id="HelroP73717"/>
    </source>
</evidence>
<dbReference type="PRINTS" id="PR00019">
    <property type="entry name" value="LEURICHRPT"/>
</dbReference>
<dbReference type="CTD" id="20214924"/>
<dbReference type="EnsemblMetazoa" id="HelroT73717">
    <property type="protein sequence ID" value="HelroP73717"/>
    <property type="gene ID" value="HelroG73717"/>
</dbReference>
<sequence>YVGVRYITEDLLKKLVGTISLEYVTTLNLTLAKPGGKFKYIENLEKLKRLENLNLSKNNIEKIDRLSHLTRLKELNISDNCLTRIENLQPLTNLQVLDLSHNKIKTIPSWLPTKLIQLRSFNVAENNIADMTEFVKFRDSIHLTTLKVSGNPFTDISTYRLFLLYHLRTVEWLDGCEVSEDERTSSQQRFGQGIYVLNKILL</sequence>
<dbReference type="OrthoDB" id="433501at2759"/>
<dbReference type="KEGG" id="hro:HELRODRAFT_73717"/>
<gene>
    <name evidence="4" type="primary">20214924</name>
    <name evidence="3" type="ORF">HELRODRAFT_73717</name>
</gene>
<dbReference type="SUPFAM" id="SSF52075">
    <property type="entry name" value="Outer arm dynein light chain 1"/>
    <property type="match status" value="1"/>
</dbReference>
<keyword evidence="2" id="KW-0677">Repeat</keyword>
<dbReference type="AlphaFoldDB" id="T1G1H6"/>
<reference evidence="3 5" key="2">
    <citation type="journal article" date="2013" name="Nature">
        <title>Insights into bilaterian evolution from three spiralian genomes.</title>
        <authorList>
            <person name="Simakov O."/>
            <person name="Marletaz F."/>
            <person name="Cho S.J."/>
            <person name="Edsinger-Gonzales E."/>
            <person name="Havlak P."/>
            <person name="Hellsten U."/>
            <person name="Kuo D.H."/>
            <person name="Larsson T."/>
            <person name="Lv J."/>
            <person name="Arendt D."/>
            <person name="Savage R."/>
            <person name="Osoegawa K."/>
            <person name="de Jong P."/>
            <person name="Grimwood J."/>
            <person name="Chapman J.A."/>
            <person name="Shapiro H."/>
            <person name="Aerts A."/>
            <person name="Otillar R.P."/>
            <person name="Terry A.Y."/>
            <person name="Boore J.L."/>
            <person name="Grigoriev I.V."/>
            <person name="Lindberg D.R."/>
            <person name="Seaver E.C."/>
            <person name="Weisblat D.A."/>
            <person name="Putnam N.H."/>
            <person name="Rokhsar D.S."/>
        </authorList>
    </citation>
    <scope>NUCLEOTIDE SEQUENCE</scope>
</reference>
<dbReference type="InterPro" id="IPR050576">
    <property type="entry name" value="Cilia_flagella_integrity"/>
</dbReference>
<dbReference type="InParanoid" id="T1G1H6"/>
<dbReference type="InterPro" id="IPR032675">
    <property type="entry name" value="LRR_dom_sf"/>
</dbReference>
<dbReference type="InterPro" id="IPR003591">
    <property type="entry name" value="Leu-rich_rpt_typical-subtyp"/>
</dbReference>
<dbReference type="Pfam" id="PF14580">
    <property type="entry name" value="LRR_9"/>
    <property type="match status" value="1"/>
</dbReference>
<evidence type="ECO:0000313" key="5">
    <source>
        <dbReference type="Proteomes" id="UP000015101"/>
    </source>
</evidence>
<dbReference type="SMART" id="SM00365">
    <property type="entry name" value="LRR_SD22"/>
    <property type="match status" value="3"/>
</dbReference>
<dbReference type="RefSeq" id="XP_009012377.1">
    <property type="nucleotide sequence ID" value="XM_009014129.1"/>
</dbReference>
<evidence type="ECO:0000256" key="1">
    <source>
        <dbReference type="ARBA" id="ARBA00022614"/>
    </source>
</evidence>
<reference evidence="5" key="1">
    <citation type="submission" date="2012-12" db="EMBL/GenBank/DDBJ databases">
        <authorList>
            <person name="Hellsten U."/>
            <person name="Grimwood J."/>
            <person name="Chapman J.A."/>
            <person name="Shapiro H."/>
            <person name="Aerts A."/>
            <person name="Otillar R.P."/>
            <person name="Terry A.Y."/>
            <person name="Boore J.L."/>
            <person name="Simakov O."/>
            <person name="Marletaz F."/>
            <person name="Cho S.-J."/>
            <person name="Edsinger-Gonzales E."/>
            <person name="Havlak P."/>
            <person name="Kuo D.-H."/>
            <person name="Larsson T."/>
            <person name="Lv J."/>
            <person name="Arendt D."/>
            <person name="Savage R."/>
            <person name="Osoegawa K."/>
            <person name="de Jong P."/>
            <person name="Lindberg D.R."/>
            <person name="Seaver E.C."/>
            <person name="Weisblat D.A."/>
            <person name="Putnam N.H."/>
            <person name="Grigoriev I.V."/>
            <person name="Rokhsar D.S."/>
        </authorList>
    </citation>
    <scope>NUCLEOTIDE SEQUENCE</scope>
</reference>
<keyword evidence="1" id="KW-0433">Leucine-rich repeat</keyword>
<dbReference type="PANTHER" id="PTHR45973:SF36">
    <property type="entry name" value="CENTRIOLIN"/>
    <property type="match status" value="1"/>
</dbReference>
<organism evidence="4 5">
    <name type="scientific">Helobdella robusta</name>
    <name type="common">Californian leech</name>
    <dbReference type="NCBI Taxonomy" id="6412"/>
    <lineage>
        <taxon>Eukaryota</taxon>
        <taxon>Metazoa</taxon>
        <taxon>Spiralia</taxon>
        <taxon>Lophotrochozoa</taxon>
        <taxon>Annelida</taxon>
        <taxon>Clitellata</taxon>
        <taxon>Hirudinea</taxon>
        <taxon>Rhynchobdellida</taxon>
        <taxon>Glossiphoniidae</taxon>
        <taxon>Helobdella</taxon>
    </lineage>
</organism>
<dbReference type="Gene3D" id="3.80.10.10">
    <property type="entry name" value="Ribonuclease Inhibitor"/>
    <property type="match status" value="1"/>
</dbReference>
<dbReference type="EMBL" id="KB095959">
    <property type="protein sequence ID" value="ESO09284.1"/>
    <property type="molecule type" value="Genomic_DNA"/>
</dbReference>
<accession>T1G1H6</accession>
<dbReference type="InterPro" id="IPR001611">
    <property type="entry name" value="Leu-rich_rpt"/>
</dbReference>
<dbReference type="eggNOG" id="KOG0531">
    <property type="taxonomic scope" value="Eukaryota"/>
</dbReference>
<protein>
    <recommendedName>
        <fullName evidence="6">U2A'/phosphoprotein 32 family A C-terminal domain-containing protein</fullName>
    </recommendedName>
</protein>
<dbReference type="HOGENOM" id="CLU_1357644_0_0_1"/>
<name>T1G1H6_HELRO</name>
<keyword evidence="5" id="KW-1185">Reference proteome</keyword>